<feature type="compositionally biased region" description="Polar residues" evidence="3">
    <location>
        <begin position="36"/>
        <end position="53"/>
    </location>
</feature>
<dbReference type="InterPro" id="IPR011009">
    <property type="entry name" value="Kinase-like_dom_sf"/>
</dbReference>
<dbReference type="GO" id="GO:0004672">
    <property type="term" value="F:protein kinase activity"/>
    <property type="evidence" value="ECO:0007669"/>
    <property type="project" value="InterPro"/>
</dbReference>
<feature type="compositionally biased region" description="Polar residues" evidence="3">
    <location>
        <begin position="1"/>
        <end position="29"/>
    </location>
</feature>
<feature type="region of interest" description="Disordered" evidence="3">
    <location>
        <begin position="686"/>
        <end position="707"/>
    </location>
</feature>
<dbReference type="InterPro" id="IPR001487">
    <property type="entry name" value="Bromodomain"/>
</dbReference>
<dbReference type="PROSITE" id="PS50011">
    <property type="entry name" value="PROTEIN_KINASE_DOM"/>
    <property type="match status" value="1"/>
</dbReference>
<keyword evidence="1 2" id="KW-0103">Bromodomain</keyword>
<organism evidence="6 7">
    <name type="scientific">Mortierella polycephala</name>
    <dbReference type="NCBI Taxonomy" id="41804"/>
    <lineage>
        <taxon>Eukaryota</taxon>
        <taxon>Fungi</taxon>
        <taxon>Fungi incertae sedis</taxon>
        <taxon>Mucoromycota</taxon>
        <taxon>Mortierellomycotina</taxon>
        <taxon>Mortierellomycetes</taxon>
        <taxon>Mortierellales</taxon>
        <taxon>Mortierellaceae</taxon>
        <taxon>Mortierella</taxon>
    </lineage>
</organism>
<feature type="region of interest" description="Disordered" evidence="3">
    <location>
        <begin position="651"/>
        <end position="674"/>
    </location>
</feature>
<dbReference type="Proteomes" id="UP000726737">
    <property type="component" value="Unassembled WGS sequence"/>
</dbReference>
<keyword evidence="6" id="KW-0808">Transferase</keyword>
<evidence type="ECO:0000259" key="5">
    <source>
        <dbReference type="PROSITE" id="PS50014"/>
    </source>
</evidence>
<feature type="region of interest" description="Disordered" evidence="3">
    <location>
        <begin position="352"/>
        <end position="384"/>
    </location>
</feature>
<feature type="compositionally biased region" description="Polar residues" evidence="3">
    <location>
        <begin position="156"/>
        <end position="165"/>
    </location>
</feature>
<dbReference type="Gene3D" id="1.20.920.10">
    <property type="entry name" value="Bromodomain-like"/>
    <property type="match status" value="1"/>
</dbReference>
<feature type="compositionally biased region" description="Low complexity" evidence="3">
    <location>
        <begin position="687"/>
        <end position="703"/>
    </location>
</feature>
<feature type="region of interest" description="Disordered" evidence="3">
    <location>
        <begin position="734"/>
        <end position="797"/>
    </location>
</feature>
<dbReference type="InterPro" id="IPR000719">
    <property type="entry name" value="Prot_kinase_dom"/>
</dbReference>
<feature type="domain" description="Bromo" evidence="5">
    <location>
        <begin position="320"/>
        <end position="410"/>
    </location>
</feature>
<dbReference type="PRINTS" id="PR00503">
    <property type="entry name" value="BROMODOMAIN"/>
</dbReference>
<feature type="compositionally biased region" description="Polar residues" evidence="3">
    <location>
        <begin position="94"/>
        <end position="112"/>
    </location>
</feature>
<evidence type="ECO:0000259" key="4">
    <source>
        <dbReference type="PROSITE" id="PS50011"/>
    </source>
</evidence>
<dbReference type="SMART" id="SM00297">
    <property type="entry name" value="BROMO"/>
    <property type="match status" value="1"/>
</dbReference>
<proteinExistence type="predicted"/>
<dbReference type="Pfam" id="PF00439">
    <property type="entry name" value="Bromodomain"/>
    <property type="match status" value="2"/>
</dbReference>
<feature type="region of interest" description="Disordered" evidence="3">
    <location>
        <begin position="221"/>
        <end position="282"/>
    </location>
</feature>
<feature type="domain" description="Protein kinase" evidence="4">
    <location>
        <begin position="1030"/>
        <end position="1324"/>
    </location>
</feature>
<feature type="compositionally biased region" description="Low complexity" evidence="3">
    <location>
        <begin position="813"/>
        <end position="823"/>
    </location>
</feature>
<dbReference type="SUPFAM" id="SSF56112">
    <property type="entry name" value="Protein kinase-like (PK-like)"/>
    <property type="match status" value="1"/>
</dbReference>
<keyword evidence="6" id="KW-0675">Receptor</keyword>
<dbReference type="PANTHER" id="PTHR45926">
    <property type="entry name" value="OSJNBA0053K19.4 PROTEIN"/>
    <property type="match status" value="1"/>
</dbReference>
<evidence type="ECO:0000256" key="2">
    <source>
        <dbReference type="PROSITE-ProRule" id="PRU00035"/>
    </source>
</evidence>
<feature type="region of interest" description="Disordered" evidence="3">
    <location>
        <begin position="1"/>
        <end position="132"/>
    </location>
</feature>
<reference evidence="6" key="1">
    <citation type="journal article" date="2020" name="Fungal Divers.">
        <title>Resolving the Mortierellaceae phylogeny through synthesis of multi-gene phylogenetics and phylogenomics.</title>
        <authorList>
            <person name="Vandepol N."/>
            <person name="Liber J."/>
            <person name="Desiro A."/>
            <person name="Na H."/>
            <person name="Kennedy M."/>
            <person name="Barry K."/>
            <person name="Grigoriev I.V."/>
            <person name="Miller A.N."/>
            <person name="O'Donnell K."/>
            <person name="Stajich J.E."/>
            <person name="Bonito G."/>
        </authorList>
    </citation>
    <scope>NUCLEOTIDE SEQUENCE</scope>
    <source>
        <strain evidence="6">KOD948</strain>
    </source>
</reference>
<sequence length="1352" mass="149148">MPSSIDSSTPLDIRSTMMTDANQASTVPQIQPGVKNATQAIAPTTASTDSTSFKIRVPRDLPNIPDAFRKPDSTRSQPSTSPGRQSPRPPINARTLSDGSDTRQQQPQQTISVEPEQADATKRTHGEMLSENAGQTRYYSIFEARPAAEKKMKSATMGSGHSNLTKARGKALGTQAKITTPRSPLNSNLMPVTTPMSAGAQPSTSTASYSAGKKAVRQEVLEVPLTHSPTAKRQRGKSKSKSNSPAPTPVRFPTPTSLGGGIGGDVEEASQRSQSVTTESMPISSAVTVEFSETGPLELVRAGTTILDRLLSNPVCMSFVNKVSHSVTNYHAVIKKPMDLTTIERKLWQSLEKTDNNEGSPSTPSTPALVDSTNHINPSEGYSNLDDFEQDLRRIYQNATYFNPPGHAIYKQAQAYKVLYTGLLLAYREHRLVPNPEMPQELYSPSMISISEPSPLYLFRAQLIREMDRKMTDVSVDLFSTLHQPLFETMYEPKDMSPENPRFVRMYINKNRSFLSNCRDERLAKVVILSDLQSGKPFFEAPRYLPGGTTKTGGGTRMVRIKGRAMIGKPIGERHDMITVGDLDCPSAWIMVACVRAFNFEADIPYKFEKGTLSKMRHEVVPFDVKSKMSPEHQCAFADALGVKLPSLKMFAKDPRSPPSVNQDLGASPASQSSPLLVSTSGLATVASASPSPSSSSPLLSSAQAGERKLTPSLTFGTGVEDQGQQHVNAPLTRHASQPGLLRQAQRQRIPGTIQQPEPTMSIEPYSATEQEMEHDLQEPKSQSTPELRPKLEPGLDMDMDMNLGSISKQKQSLESEPMLESEPTAEPNLERRSKAEPEPKGNEAVPTGSYATKDTVVDGEERPGLGVEVRQGEEGGTGVRIEPMVEIEDMERDGRYLVRMKVPKYWSGANLFVTSAFTENPHSPVPKASTTTNVLSAPPSTSFMDNIASLSASMTASSEADDSNTVPEDILPVETLATPMEVDTASAISSTSPESLRTLTKREQQMLRDLKAEARTRNVPYVSWIEIEPTLTVDSAHGLFKRIYHVQGDDGLVVQNFKEMDSESFEQRVCEVACLLKLRGLDGVGQIQSVIDDERDHLVGLSMTKYAYTLKAYATNTRRHPSPCQKLSLVRDMVSAICSIHGAGLAHRDLSEVNIMVDEDPVQRLSDNTPRPWVRVIDFGKSVFVEPEEVKRWSMQEKVSEEELALLPLVVLPPDHGYKLYRSILTLPRSKHDHNPLPPVDPRSEDVYSLGVLIWRTFSGKSPWNGAIEDDIRTIRYLVSSDEQIQFQLEREVAGKKSRELLLKCLTAEASTRWTADQVREWLEQPEVLAELLKEFQALGGGRKRTRKNLD</sequence>
<gene>
    <name evidence="6" type="primary">RIPK1_2</name>
    <name evidence="6" type="ORF">BG011_002601</name>
</gene>
<dbReference type="InterPro" id="IPR036427">
    <property type="entry name" value="Bromodomain-like_sf"/>
</dbReference>
<dbReference type="Gene3D" id="1.10.510.10">
    <property type="entry name" value="Transferase(Phosphotransferase) domain 1"/>
    <property type="match status" value="1"/>
</dbReference>
<dbReference type="GO" id="GO:0005524">
    <property type="term" value="F:ATP binding"/>
    <property type="evidence" value="ECO:0007669"/>
    <property type="project" value="InterPro"/>
</dbReference>
<dbReference type="SUPFAM" id="SSF47370">
    <property type="entry name" value="Bromodomain"/>
    <property type="match status" value="1"/>
</dbReference>
<keyword evidence="6" id="KW-0418">Kinase</keyword>
<dbReference type="OrthoDB" id="4062651at2759"/>
<accession>A0A9P6Q300</accession>
<feature type="compositionally biased region" description="Polar residues" evidence="3">
    <location>
        <begin position="271"/>
        <end position="282"/>
    </location>
</feature>
<evidence type="ECO:0000256" key="1">
    <source>
        <dbReference type="ARBA" id="ARBA00023117"/>
    </source>
</evidence>
<evidence type="ECO:0000256" key="3">
    <source>
        <dbReference type="SAM" id="MobiDB-lite"/>
    </source>
</evidence>
<evidence type="ECO:0000313" key="7">
    <source>
        <dbReference type="Proteomes" id="UP000726737"/>
    </source>
</evidence>
<dbReference type="CDD" id="cd04369">
    <property type="entry name" value="Bromodomain"/>
    <property type="match status" value="1"/>
</dbReference>
<feature type="compositionally biased region" description="Basic residues" evidence="3">
    <location>
        <begin position="230"/>
        <end position="240"/>
    </location>
</feature>
<dbReference type="PROSITE" id="PS50014">
    <property type="entry name" value="BROMODOMAIN_2"/>
    <property type="match status" value="1"/>
</dbReference>
<dbReference type="EMBL" id="JAAAJA010000185">
    <property type="protein sequence ID" value="KAG0259489.1"/>
    <property type="molecule type" value="Genomic_DNA"/>
</dbReference>
<comment type="caution">
    <text evidence="6">The sequence shown here is derived from an EMBL/GenBank/DDBJ whole genome shotgun (WGS) entry which is preliminary data.</text>
</comment>
<feature type="compositionally biased region" description="Basic and acidic residues" evidence="3">
    <location>
        <begin position="829"/>
        <end position="842"/>
    </location>
</feature>
<feature type="compositionally biased region" description="Polar residues" evidence="3">
    <location>
        <begin position="357"/>
        <end position="382"/>
    </location>
</feature>
<feature type="compositionally biased region" description="Polar residues" evidence="3">
    <location>
        <begin position="659"/>
        <end position="674"/>
    </location>
</feature>
<feature type="region of interest" description="Disordered" evidence="3">
    <location>
        <begin position="153"/>
        <end position="174"/>
    </location>
</feature>
<evidence type="ECO:0000313" key="6">
    <source>
        <dbReference type="EMBL" id="KAG0259489.1"/>
    </source>
</evidence>
<feature type="compositionally biased region" description="Basic and acidic residues" evidence="3">
    <location>
        <begin position="119"/>
        <end position="128"/>
    </location>
</feature>
<name>A0A9P6Q300_9FUNG</name>
<dbReference type="GO" id="GO:0006325">
    <property type="term" value="P:chromatin organization"/>
    <property type="evidence" value="ECO:0007669"/>
    <property type="project" value="UniProtKB-ARBA"/>
</dbReference>
<feature type="compositionally biased region" description="Polar residues" evidence="3">
    <location>
        <begin position="74"/>
        <end position="84"/>
    </location>
</feature>
<feature type="region of interest" description="Disordered" evidence="3">
    <location>
        <begin position="810"/>
        <end position="854"/>
    </location>
</feature>
<keyword evidence="7" id="KW-1185">Reference proteome</keyword>
<protein>
    <submittedName>
        <fullName evidence="6">Receptor-interacting serine/threonine-protein kinase 1</fullName>
    </submittedName>
</protein>
<dbReference type="SMART" id="SM00220">
    <property type="entry name" value="S_TKc"/>
    <property type="match status" value="1"/>
</dbReference>